<protein>
    <recommendedName>
        <fullName evidence="1">Death domain-containing protein</fullName>
    </recommendedName>
</protein>
<evidence type="ECO:0000313" key="2">
    <source>
        <dbReference type="EMBL" id="KAF6041587.1"/>
    </source>
</evidence>
<dbReference type="Proteomes" id="UP000593567">
    <property type="component" value="Unassembled WGS sequence"/>
</dbReference>
<dbReference type="GO" id="GO:0007165">
    <property type="term" value="P:signal transduction"/>
    <property type="evidence" value="ECO:0007669"/>
    <property type="project" value="InterPro"/>
</dbReference>
<dbReference type="AlphaFoldDB" id="A0A7J7KTU1"/>
<gene>
    <name evidence="2" type="ORF">EB796_000100</name>
</gene>
<name>A0A7J7KTU1_BUGNE</name>
<accession>A0A7J7KTU1</accession>
<evidence type="ECO:0000313" key="3">
    <source>
        <dbReference type="Proteomes" id="UP000593567"/>
    </source>
</evidence>
<sequence>MEETLALRESFSMVANLIGPTKWIPLARHMQIYPDEQFEDNLAKLNSKHRHIPERIWNCLMHWKLSVGKSAKVTQLIDSLHAIELHWLAVSISNHLIAEGYNIPRRILPLPLKKQGSVSAYSSVAPSTPRSQQSGLV</sequence>
<proteinExistence type="predicted"/>
<organism evidence="2 3">
    <name type="scientific">Bugula neritina</name>
    <name type="common">Brown bryozoan</name>
    <name type="synonym">Sertularia neritina</name>
    <dbReference type="NCBI Taxonomy" id="10212"/>
    <lineage>
        <taxon>Eukaryota</taxon>
        <taxon>Metazoa</taxon>
        <taxon>Spiralia</taxon>
        <taxon>Lophotrochozoa</taxon>
        <taxon>Bryozoa</taxon>
        <taxon>Gymnolaemata</taxon>
        <taxon>Cheilostomatida</taxon>
        <taxon>Flustrina</taxon>
        <taxon>Buguloidea</taxon>
        <taxon>Bugulidae</taxon>
        <taxon>Bugula</taxon>
    </lineage>
</organism>
<evidence type="ECO:0000259" key="1">
    <source>
        <dbReference type="Pfam" id="PF00531"/>
    </source>
</evidence>
<dbReference type="SUPFAM" id="SSF47986">
    <property type="entry name" value="DEATH domain"/>
    <property type="match status" value="1"/>
</dbReference>
<reference evidence="2" key="1">
    <citation type="submission" date="2020-06" db="EMBL/GenBank/DDBJ databases">
        <title>Draft genome of Bugula neritina, a colonial animal packing powerful symbionts and potential medicines.</title>
        <authorList>
            <person name="Rayko M."/>
        </authorList>
    </citation>
    <scope>NUCLEOTIDE SEQUENCE [LARGE SCALE GENOMIC DNA]</scope>
    <source>
        <strain evidence="2">Kwan_BN1</strain>
    </source>
</reference>
<dbReference type="InterPro" id="IPR011029">
    <property type="entry name" value="DEATH-like_dom_sf"/>
</dbReference>
<dbReference type="InterPro" id="IPR000488">
    <property type="entry name" value="Death_dom"/>
</dbReference>
<dbReference type="EMBL" id="VXIV02000018">
    <property type="protein sequence ID" value="KAF6041587.1"/>
    <property type="molecule type" value="Genomic_DNA"/>
</dbReference>
<dbReference type="Gene3D" id="1.10.533.10">
    <property type="entry name" value="Death Domain, Fas"/>
    <property type="match status" value="1"/>
</dbReference>
<feature type="domain" description="Death" evidence="1">
    <location>
        <begin position="9"/>
        <end position="95"/>
    </location>
</feature>
<dbReference type="Pfam" id="PF00531">
    <property type="entry name" value="Death"/>
    <property type="match status" value="1"/>
</dbReference>
<keyword evidence="3" id="KW-1185">Reference proteome</keyword>
<comment type="caution">
    <text evidence="2">The sequence shown here is derived from an EMBL/GenBank/DDBJ whole genome shotgun (WGS) entry which is preliminary data.</text>
</comment>